<accession>A0A7W6JVD3</accession>
<sequence length="356" mass="37441">MNTGTETAQRAARLVLVGALLLAGLWVAHGFVPALLWAVVLTIAVDPLHLKLRAWMKGSHRIVIPLVITLIAALVVLVPLGFGITQALREAHDISSWIGQAQAQGVPVPDWVTRLPVGADAVREWWQTHLARPEDAAEQLRMLSGGAWLAHSRAIGANVAHRAVVFGFTLLTLFFVLRDRDALLEQGRRAVLKLFGPAGERVGTQAIRSVRGTIDGLVLVGLGVGALMAVVYLVAGVPHPLLLGAATAIAAMIPFGAPLLFALAAVLLLLQGSVVGAVAVVAIGTAIIFVADHFIRPAMIGGATQLPFLWVLIGILGGVETLGLLGLFIGPAVMAVLVMLWREFLANGRDDASSSA</sequence>
<evidence type="ECO:0000256" key="1">
    <source>
        <dbReference type="ARBA" id="ARBA00004141"/>
    </source>
</evidence>
<feature type="transmembrane region" description="Helical" evidence="6">
    <location>
        <begin position="217"/>
        <end position="235"/>
    </location>
</feature>
<reference evidence="7 8" key="1">
    <citation type="submission" date="2020-08" db="EMBL/GenBank/DDBJ databases">
        <title>Genomic Encyclopedia of Type Strains, Phase IV (KMG-IV): sequencing the most valuable type-strain genomes for metagenomic binning, comparative biology and taxonomic classification.</title>
        <authorList>
            <person name="Goeker M."/>
        </authorList>
    </citation>
    <scope>NUCLEOTIDE SEQUENCE [LARGE SCALE GENOMIC DNA]</scope>
    <source>
        <strain evidence="7 8">DSM 101806</strain>
    </source>
</reference>
<protein>
    <submittedName>
        <fullName evidence="7">Putative PurR-regulated permease PerM</fullName>
    </submittedName>
</protein>
<name>A0A7W6JVD3_9SPHN</name>
<feature type="transmembrane region" description="Helical" evidence="6">
    <location>
        <begin position="274"/>
        <end position="295"/>
    </location>
</feature>
<dbReference type="PANTHER" id="PTHR21716:SF61">
    <property type="entry name" value="BLR8064 PROTEIN"/>
    <property type="match status" value="1"/>
</dbReference>
<organism evidence="7 8">
    <name type="scientific">Sphingomonas kyeonggiensis</name>
    <dbReference type="NCBI Taxonomy" id="1268553"/>
    <lineage>
        <taxon>Bacteria</taxon>
        <taxon>Pseudomonadati</taxon>
        <taxon>Pseudomonadota</taxon>
        <taxon>Alphaproteobacteria</taxon>
        <taxon>Sphingomonadales</taxon>
        <taxon>Sphingomonadaceae</taxon>
        <taxon>Sphingomonas</taxon>
    </lineage>
</organism>
<feature type="transmembrane region" description="Helical" evidence="6">
    <location>
        <begin position="307"/>
        <end position="340"/>
    </location>
</feature>
<gene>
    <name evidence="7" type="ORF">GGR46_003829</name>
</gene>
<feature type="transmembrane region" description="Helical" evidence="6">
    <location>
        <begin position="241"/>
        <end position="267"/>
    </location>
</feature>
<evidence type="ECO:0000256" key="5">
    <source>
        <dbReference type="ARBA" id="ARBA00023136"/>
    </source>
</evidence>
<dbReference type="Proteomes" id="UP000557392">
    <property type="component" value="Unassembled WGS sequence"/>
</dbReference>
<evidence type="ECO:0000256" key="6">
    <source>
        <dbReference type="SAM" id="Phobius"/>
    </source>
</evidence>
<comment type="caution">
    <text evidence="7">The sequence shown here is derived from an EMBL/GenBank/DDBJ whole genome shotgun (WGS) entry which is preliminary data.</text>
</comment>
<dbReference type="GO" id="GO:0016020">
    <property type="term" value="C:membrane"/>
    <property type="evidence" value="ECO:0007669"/>
    <property type="project" value="UniProtKB-SubCell"/>
</dbReference>
<evidence type="ECO:0000256" key="3">
    <source>
        <dbReference type="ARBA" id="ARBA00022692"/>
    </source>
</evidence>
<keyword evidence="3 6" id="KW-0812">Transmembrane</keyword>
<keyword evidence="4 6" id="KW-1133">Transmembrane helix</keyword>
<keyword evidence="5 6" id="KW-0472">Membrane</keyword>
<dbReference type="AlphaFoldDB" id="A0A7W6JVD3"/>
<dbReference type="InterPro" id="IPR002549">
    <property type="entry name" value="AI-2E-like"/>
</dbReference>
<comment type="similarity">
    <text evidence="2">Belongs to the autoinducer-2 exporter (AI-2E) (TC 2.A.86) family.</text>
</comment>
<dbReference type="RefSeq" id="WP_183999567.1">
    <property type="nucleotide sequence ID" value="NZ_JACIEH010000003.1"/>
</dbReference>
<evidence type="ECO:0000256" key="4">
    <source>
        <dbReference type="ARBA" id="ARBA00022989"/>
    </source>
</evidence>
<dbReference type="Pfam" id="PF01594">
    <property type="entry name" value="AI-2E_transport"/>
    <property type="match status" value="1"/>
</dbReference>
<dbReference type="PANTHER" id="PTHR21716">
    <property type="entry name" value="TRANSMEMBRANE PROTEIN"/>
    <property type="match status" value="1"/>
</dbReference>
<proteinExistence type="inferred from homology"/>
<dbReference type="EMBL" id="JACIEH010000003">
    <property type="protein sequence ID" value="MBB4100257.1"/>
    <property type="molecule type" value="Genomic_DNA"/>
</dbReference>
<feature type="transmembrane region" description="Helical" evidence="6">
    <location>
        <begin position="62"/>
        <end position="82"/>
    </location>
</feature>
<evidence type="ECO:0000313" key="8">
    <source>
        <dbReference type="Proteomes" id="UP000557392"/>
    </source>
</evidence>
<keyword evidence="8" id="KW-1185">Reference proteome</keyword>
<comment type="subcellular location">
    <subcellularLocation>
        <location evidence="1">Membrane</location>
        <topology evidence="1">Multi-pass membrane protein</topology>
    </subcellularLocation>
</comment>
<evidence type="ECO:0000256" key="2">
    <source>
        <dbReference type="ARBA" id="ARBA00009773"/>
    </source>
</evidence>
<evidence type="ECO:0000313" key="7">
    <source>
        <dbReference type="EMBL" id="MBB4100257.1"/>
    </source>
</evidence>